<evidence type="ECO:0000313" key="4">
    <source>
        <dbReference type="Proteomes" id="UP000437380"/>
    </source>
</evidence>
<reference evidence="4 5" key="1">
    <citation type="journal article" date="2019" name="Nat. Med.">
        <title>A library of human gut bacterial isolates paired with longitudinal multiomics data enables mechanistic microbiome research.</title>
        <authorList>
            <person name="Poyet M."/>
            <person name="Groussin M."/>
            <person name="Gibbons S.M."/>
            <person name="Avila-Pacheco J."/>
            <person name="Jiang X."/>
            <person name="Kearney S.M."/>
            <person name="Perrotta A.R."/>
            <person name="Berdy B."/>
            <person name="Zhao S."/>
            <person name="Lieberman T.D."/>
            <person name="Swanson P.K."/>
            <person name="Smith M."/>
            <person name="Roesemann S."/>
            <person name="Alexander J.E."/>
            <person name="Rich S.A."/>
            <person name="Livny J."/>
            <person name="Vlamakis H."/>
            <person name="Clish C."/>
            <person name="Bullock K."/>
            <person name="Deik A."/>
            <person name="Scott J."/>
            <person name="Pierce K.A."/>
            <person name="Xavier R.J."/>
            <person name="Alm E.J."/>
        </authorList>
    </citation>
    <scope>NUCLEOTIDE SEQUENCE [LARGE SCALE GENOMIC DNA]</scope>
    <source>
        <strain evidence="3 4">BIOML-A82</strain>
        <strain evidence="2 5">BIOML-A85</strain>
        <strain evidence="1 6">BIOML-A93</strain>
    </source>
</reference>
<proteinExistence type="predicted"/>
<protein>
    <submittedName>
        <fullName evidence="1">Uncharacterized protein</fullName>
    </submittedName>
</protein>
<dbReference type="RefSeq" id="WP_130085003.1">
    <property type="nucleotide sequence ID" value="NZ_RCXY01000002.1"/>
</dbReference>
<dbReference type="AlphaFoldDB" id="A0A6I1BRF8"/>
<dbReference type="EMBL" id="WCZY01000001">
    <property type="protein sequence ID" value="KAB6696954.1"/>
    <property type="molecule type" value="Genomic_DNA"/>
</dbReference>
<sequence length="147" mass="17124">MEYYFIAANTGLGTELGKEEIEARIQTKLDDMTNCSVKVEYKRLESDRIRLIFWRDDLLKYSGKSNIIPDTDMAIVLGIHISAFRPEGMDCNKLLLYPLSEINGRCYTHKTAFIRLYRVLMESVLEQSTEDINIRVYGDRIVLDIKY</sequence>
<accession>A0A6I1BRF8</accession>
<dbReference type="EMBL" id="WCZV01000001">
    <property type="protein sequence ID" value="KAB6704169.1"/>
    <property type="molecule type" value="Genomic_DNA"/>
</dbReference>
<evidence type="ECO:0000313" key="3">
    <source>
        <dbReference type="EMBL" id="KAB6704169.1"/>
    </source>
</evidence>
<evidence type="ECO:0000313" key="6">
    <source>
        <dbReference type="Proteomes" id="UP000470952"/>
    </source>
</evidence>
<gene>
    <name evidence="3" type="ORF">GAY17_01145</name>
    <name evidence="1" type="ORF">GAZ76_02065</name>
    <name evidence="2" type="ORF">GAZ92_01145</name>
</gene>
<evidence type="ECO:0000313" key="1">
    <source>
        <dbReference type="EMBL" id="KAB6663195.1"/>
    </source>
</evidence>
<dbReference type="Proteomes" id="UP000437380">
    <property type="component" value="Unassembled WGS sequence"/>
</dbReference>
<dbReference type="Proteomes" id="UP000470952">
    <property type="component" value="Unassembled WGS sequence"/>
</dbReference>
<dbReference type="EMBL" id="WDAG01000002">
    <property type="protein sequence ID" value="KAB6663195.1"/>
    <property type="molecule type" value="Genomic_DNA"/>
</dbReference>
<evidence type="ECO:0000313" key="2">
    <source>
        <dbReference type="EMBL" id="KAB6696954.1"/>
    </source>
</evidence>
<comment type="caution">
    <text evidence="1">The sequence shown here is derived from an EMBL/GenBank/DDBJ whole genome shotgun (WGS) entry which is preliminary data.</text>
</comment>
<name>A0A6I1BRF8_PHOVU</name>
<dbReference type="Proteomes" id="UP000470777">
    <property type="component" value="Unassembled WGS sequence"/>
</dbReference>
<evidence type="ECO:0000313" key="5">
    <source>
        <dbReference type="Proteomes" id="UP000470777"/>
    </source>
</evidence>
<organism evidence="1 6">
    <name type="scientific">Phocaeicola vulgatus</name>
    <name type="common">Bacteroides vulgatus</name>
    <dbReference type="NCBI Taxonomy" id="821"/>
    <lineage>
        <taxon>Bacteria</taxon>
        <taxon>Pseudomonadati</taxon>
        <taxon>Bacteroidota</taxon>
        <taxon>Bacteroidia</taxon>
        <taxon>Bacteroidales</taxon>
        <taxon>Bacteroidaceae</taxon>
        <taxon>Phocaeicola</taxon>
    </lineage>
</organism>